<dbReference type="Proteomes" id="UP000057981">
    <property type="component" value="Chromosome"/>
</dbReference>
<feature type="domain" description="Secretion system C-terminal sorting" evidence="11">
    <location>
        <begin position="731"/>
        <end position="799"/>
    </location>
</feature>
<evidence type="ECO:0000256" key="3">
    <source>
        <dbReference type="ARBA" id="ARBA00011245"/>
    </source>
</evidence>
<feature type="domain" description="Polysaccharide lyase family 8 C-terminal" evidence="9">
    <location>
        <begin position="617"/>
        <end position="681"/>
    </location>
</feature>
<evidence type="ECO:0000256" key="7">
    <source>
        <dbReference type="PIRSR" id="PIRSR638970-1"/>
    </source>
</evidence>
<dbReference type="Pfam" id="PF02884">
    <property type="entry name" value="Lyase_8_C"/>
    <property type="match status" value="1"/>
</dbReference>
<evidence type="ECO:0008006" key="14">
    <source>
        <dbReference type="Google" id="ProtNLM"/>
    </source>
</evidence>
<dbReference type="RefSeq" id="WP_054729412.1">
    <property type="nucleotide sequence ID" value="NZ_CP012898.1"/>
</dbReference>
<proteinExistence type="inferred from homology"/>
<dbReference type="Pfam" id="PF02278">
    <property type="entry name" value="Lyase_8"/>
    <property type="match status" value="1"/>
</dbReference>
<keyword evidence="5" id="KW-0106">Calcium</keyword>
<evidence type="ECO:0000313" key="12">
    <source>
        <dbReference type="EMBL" id="ALJ06121.1"/>
    </source>
</evidence>
<protein>
    <recommendedName>
        <fullName evidence="14">Secretion system C-terminal sorting domain-containing protein</fullName>
    </recommendedName>
</protein>
<keyword evidence="13" id="KW-1185">Reference proteome</keyword>
<dbReference type="InterPro" id="IPR014718">
    <property type="entry name" value="GH-type_carb-bd"/>
</dbReference>
<dbReference type="GO" id="GO:0030246">
    <property type="term" value="F:carbohydrate binding"/>
    <property type="evidence" value="ECO:0007669"/>
    <property type="project" value="InterPro"/>
</dbReference>
<dbReference type="GO" id="GO:0005576">
    <property type="term" value="C:extracellular region"/>
    <property type="evidence" value="ECO:0007669"/>
    <property type="project" value="InterPro"/>
</dbReference>
<dbReference type="InterPro" id="IPR011013">
    <property type="entry name" value="Gal_mutarotase_sf_dom"/>
</dbReference>
<feature type="active site" evidence="7">
    <location>
        <position position="243"/>
    </location>
</feature>
<keyword evidence="4" id="KW-0732">Signal</keyword>
<organism evidence="12 13">
    <name type="scientific">Pseudalgibacter alginicilyticus</name>
    <dbReference type="NCBI Taxonomy" id="1736674"/>
    <lineage>
        <taxon>Bacteria</taxon>
        <taxon>Pseudomonadati</taxon>
        <taxon>Bacteroidota</taxon>
        <taxon>Flavobacteriia</taxon>
        <taxon>Flavobacteriales</taxon>
        <taxon>Flavobacteriaceae</taxon>
        <taxon>Pseudalgibacter</taxon>
    </lineage>
</organism>
<evidence type="ECO:0000256" key="5">
    <source>
        <dbReference type="ARBA" id="ARBA00022837"/>
    </source>
</evidence>
<dbReference type="AlphaFoldDB" id="A0A0P0CIT3"/>
<dbReference type="OrthoDB" id="6394136at2"/>
<dbReference type="InterPro" id="IPR026444">
    <property type="entry name" value="Secre_tail"/>
</dbReference>
<dbReference type="InterPro" id="IPR004103">
    <property type="entry name" value="Lyase_8_C"/>
</dbReference>
<evidence type="ECO:0000259" key="11">
    <source>
        <dbReference type="Pfam" id="PF18962"/>
    </source>
</evidence>
<evidence type="ECO:0000259" key="8">
    <source>
        <dbReference type="Pfam" id="PF02278"/>
    </source>
</evidence>
<dbReference type="InterPro" id="IPR012970">
    <property type="entry name" value="Lyase_8_alpha_N"/>
</dbReference>
<dbReference type="SUPFAM" id="SSF48230">
    <property type="entry name" value="Chondroitin AC/alginate lyase"/>
    <property type="match status" value="1"/>
</dbReference>
<dbReference type="Gene3D" id="2.70.98.10">
    <property type="match status" value="1"/>
</dbReference>
<evidence type="ECO:0000256" key="6">
    <source>
        <dbReference type="ARBA" id="ARBA00023239"/>
    </source>
</evidence>
<feature type="domain" description="Polysaccharide lyase 8 N-terminal alpha-helical" evidence="10">
    <location>
        <begin position="53"/>
        <end position="307"/>
    </location>
</feature>
<reference evidence="12 13" key="1">
    <citation type="submission" date="2015-10" db="EMBL/GenBank/DDBJ databases">
        <authorList>
            <person name="Gilbert D.G."/>
        </authorList>
    </citation>
    <scope>NUCLEOTIDE SEQUENCE [LARGE SCALE GENOMIC DNA]</scope>
    <source>
        <strain evidence="13">HZ-22</strain>
    </source>
</reference>
<sequence>MRKLKIDLSNFKIIAAICLTLVVARIEMHAQVYDFNVLRERVVDDQRVGVVGAATIDTWISSQAANGSWSSLQYGANTNFSTSDNHLYRLWNIAAACSNINDANYNNTNYKDAVKKGLEYWYTANTVDSNWWYNKIYFPQYLGEILIFMREFDDFIPKTSSAGIDEPEILSLFEPSAVNDITSHGTGANAIDIGLHYVYRGLLTENATLLEASRDKLETILSDNIQEDMVYHDHGPQIMISSYGWVFCDGLVRLASYMADSPAAFDVNSGNFNKVLRFIRETQISSTRGSTWDFGVGGRSVSRSSGIGASMNYLEKLAQFIDPDNASIYNDALGRLKGGESADYNVREFNKHYWVSDYTQHARSGYLFTVRNTSNRTVEAETGNGENLKANYFSYGATNILVDGDEYRDIMPYWDWAMIPGTTYPHFTSFPIRSTWGTNYGVTSFVGGVSNGEYGASTLDMNEEGVKAKKAWFFFEDEMVCLGSNISYAGSTNVRTTINQSNLSVASYINELGSTNEVTQSLSGSTYVNTNLNYLRNGKIGYFFPNQGNIKYTMTSQSGTWASINSASGSTATQSGYVLSLWVDHGSAPSNANYSYIVVPGIDSKSKAQSYNMDAVEIIENSGEIQAVYHNTLNIFEAIFYEAGSVDFNGKTITVDKPCAIMLTNNIELTVSSPSQDQSTVSVKLNANGSEETLVVNLPTSSNFKGMSVTENFPQTLGVNDLEKDLMDFKIYPNPTQGIFEIKGNNNQQVFYSVLSVDGKKIEQGHYNGSTIINLSGYKSGMYFLSLRSLETTVTRKIIKY</sequence>
<gene>
    <name evidence="12" type="ORF">APS56_13715</name>
</gene>
<evidence type="ECO:0000313" key="13">
    <source>
        <dbReference type="Proteomes" id="UP000057981"/>
    </source>
</evidence>
<feature type="active site" evidence="7">
    <location>
        <position position="299"/>
    </location>
</feature>
<name>A0A0P0CIT3_9FLAO</name>
<evidence type="ECO:0000256" key="4">
    <source>
        <dbReference type="ARBA" id="ARBA00022729"/>
    </source>
</evidence>
<dbReference type="SUPFAM" id="SSF49863">
    <property type="entry name" value="Hyaluronate lyase-like, C-terminal domain"/>
    <property type="match status" value="1"/>
</dbReference>
<dbReference type="KEGG" id="ahz:APS56_13715"/>
<dbReference type="NCBIfam" id="TIGR04183">
    <property type="entry name" value="Por_Secre_tail"/>
    <property type="match status" value="1"/>
</dbReference>
<comment type="similarity">
    <text evidence="2">Belongs to the polysaccharide lyase 8 family.</text>
</comment>
<dbReference type="Gene3D" id="2.60.220.10">
    <property type="entry name" value="Polysaccharide lyase family 8-like, C-terminal"/>
    <property type="match status" value="1"/>
</dbReference>
<dbReference type="InterPro" id="IPR038970">
    <property type="entry name" value="Lyase_8"/>
</dbReference>
<dbReference type="Pfam" id="PF18962">
    <property type="entry name" value="Por_Secre_tail"/>
    <property type="match status" value="1"/>
</dbReference>
<evidence type="ECO:0000256" key="1">
    <source>
        <dbReference type="ARBA" id="ARBA00001913"/>
    </source>
</evidence>
<accession>A0A0P0CIT3</accession>
<dbReference type="STRING" id="1736674.APS56_13715"/>
<dbReference type="GO" id="GO:0005975">
    <property type="term" value="P:carbohydrate metabolic process"/>
    <property type="evidence" value="ECO:0007669"/>
    <property type="project" value="InterPro"/>
</dbReference>
<dbReference type="Pfam" id="PF08124">
    <property type="entry name" value="Lyase_8_N"/>
    <property type="match status" value="1"/>
</dbReference>
<dbReference type="SUPFAM" id="SSF74650">
    <property type="entry name" value="Galactose mutarotase-like"/>
    <property type="match status" value="1"/>
</dbReference>
<keyword evidence="6" id="KW-0456">Lyase</keyword>
<evidence type="ECO:0000256" key="2">
    <source>
        <dbReference type="ARBA" id="ARBA00006699"/>
    </source>
</evidence>
<feature type="active site" evidence="7">
    <location>
        <position position="234"/>
    </location>
</feature>
<dbReference type="EMBL" id="CP012898">
    <property type="protein sequence ID" value="ALJ06121.1"/>
    <property type="molecule type" value="Genomic_DNA"/>
</dbReference>
<evidence type="ECO:0000259" key="9">
    <source>
        <dbReference type="Pfam" id="PF02884"/>
    </source>
</evidence>
<dbReference type="InterPro" id="IPR003159">
    <property type="entry name" value="Lyase_8_central_dom"/>
</dbReference>
<dbReference type="PANTHER" id="PTHR38481">
    <property type="entry name" value="HYALURONATE LYASE"/>
    <property type="match status" value="1"/>
</dbReference>
<dbReference type="InterPro" id="IPR011071">
    <property type="entry name" value="Lyase_8-like_C"/>
</dbReference>
<dbReference type="Gene3D" id="1.50.10.100">
    <property type="entry name" value="Chondroitin AC/alginate lyase"/>
    <property type="match status" value="1"/>
</dbReference>
<dbReference type="GO" id="GO:0016837">
    <property type="term" value="F:carbon-oxygen lyase activity, acting on polysaccharides"/>
    <property type="evidence" value="ECO:0007669"/>
    <property type="project" value="UniProtKB-ARBA"/>
</dbReference>
<comment type="subunit">
    <text evidence="3">Monomer.</text>
</comment>
<dbReference type="InterPro" id="IPR008929">
    <property type="entry name" value="Chondroitin_lyas"/>
</dbReference>
<dbReference type="PANTHER" id="PTHR38481:SF1">
    <property type="entry name" value="HYALURONATE LYASE"/>
    <property type="match status" value="1"/>
</dbReference>
<evidence type="ECO:0000259" key="10">
    <source>
        <dbReference type="Pfam" id="PF08124"/>
    </source>
</evidence>
<feature type="domain" description="Polysaccharide lyase family 8 central" evidence="8">
    <location>
        <begin position="350"/>
        <end position="603"/>
    </location>
</feature>
<comment type="cofactor">
    <cofactor evidence="1">
        <name>Ca(2+)</name>
        <dbReference type="ChEBI" id="CHEBI:29108"/>
    </cofactor>
</comment>